<evidence type="ECO:0000256" key="6">
    <source>
        <dbReference type="ARBA" id="ARBA00023049"/>
    </source>
</evidence>
<keyword evidence="5" id="KW-0862">Zinc</keyword>
<feature type="compositionally biased region" description="Basic and acidic residues" evidence="7">
    <location>
        <begin position="228"/>
        <end position="238"/>
    </location>
</feature>
<dbReference type="EMBL" id="JAUSRF010000004">
    <property type="protein sequence ID" value="MDP9836671.1"/>
    <property type="molecule type" value="Genomic_DNA"/>
</dbReference>
<evidence type="ECO:0000256" key="5">
    <source>
        <dbReference type="ARBA" id="ARBA00022833"/>
    </source>
</evidence>
<dbReference type="SUPFAM" id="SSF51261">
    <property type="entry name" value="Duplicated hybrid motif"/>
    <property type="match status" value="1"/>
</dbReference>
<dbReference type="InterPro" id="IPR016047">
    <property type="entry name" value="M23ase_b-sheet_dom"/>
</dbReference>
<feature type="transmembrane region" description="Helical" evidence="8">
    <location>
        <begin position="35"/>
        <end position="60"/>
    </location>
</feature>
<keyword evidence="2" id="KW-0645">Protease</keyword>
<evidence type="ECO:0000256" key="3">
    <source>
        <dbReference type="ARBA" id="ARBA00022723"/>
    </source>
</evidence>
<dbReference type="GO" id="GO:0016787">
    <property type="term" value="F:hydrolase activity"/>
    <property type="evidence" value="ECO:0007669"/>
    <property type="project" value="UniProtKB-KW"/>
</dbReference>
<sequence length="430" mass="46315">MAEAGENRVFGKRATQHVLILASGDRVRHMTIRPWMTGLVAGTIGLFALGYLGATAYLVLRDDLIGATMARQARIQHDYEDRISSLRAQLDRVTSRQLLDQQLVEQKVEKLLRQQTALFSRNGKLGSLLERAEGAGISAEPVSSQGKETAAEAIDRQAGLTTSSIPPARTALAYAPSGENMADRADRIFSKVTLSLKGIESEQLKTIEGLTTDAARKADSMAQIMRRTGVEVSDKRSEAQPLETPPLRTGEVKGGVGGPFIEPMKFDRFNASLDELDTALTRLESVRETALALPYGNPAPGQGITSRFGNRPDPFLGRLAFHGGIDFQAETGLAVKATGAGKVITAGWASGYGNLVEIDHGQGITTRYGHMSRILVREGQTISVGDTIGRAGATGRATGPHVHYEVRRNGEAVNPIHFLNAGLKLTTYMN</sequence>
<keyword evidence="11" id="KW-1185">Reference proteome</keyword>
<evidence type="ECO:0000256" key="1">
    <source>
        <dbReference type="ARBA" id="ARBA00001947"/>
    </source>
</evidence>
<evidence type="ECO:0000256" key="4">
    <source>
        <dbReference type="ARBA" id="ARBA00022801"/>
    </source>
</evidence>
<dbReference type="Gene3D" id="2.70.70.10">
    <property type="entry name" value="Glucose Permease (Domain IIA)"/>
    <property type="match status" value="1"/>
</dbReference>
<protein>
    <submittedName>
        <fullName evidence="10">Murein DD-endopeptidase MepM/ murein hydrolase activator NlpD</fullName>
    </submittedName>
</protein>
<name>A0ABT9PQC6_9HYPH</name>
<evidence type="ECO:0000259" key="9">
    <source>
        <dbReference type="Pfam" id="PF01551"/>
    </source>
</evidence>
<evidence type="ECO:0000313" key="10">
    <source>
        <dbReference type="EMBL" id="MDP9836671.1"/>
    </source>
</evidence>
<reference evidence="10 11" key="1">
    <citation type="submission" date="2023-07" db="EMBL/GenBank/DDBJ databases">
        <title>Sorghum-associated microbial communities from plants grown in Nebraska, USA.</title>
        <authorList>
            <person name="Schachtman D."/>
        </authorList>
    </citation>
    <scope>NUCLEOTIDE SEQUENCE [LARGE SCALE GENOMIC DNA]</scope>
    <source>
        <strain evidence="10 11">DS1307</strain>
    </source>
</reference>
<dbReference type="PANTHER" id="PTHR21666">
    <property type="entry name" value="PEPTIDASE-RELATED"/>
    <property type="match status" value="1"/>
</dbReference>
<dbReference type="PANTHER" id="PTHR21666:SF288">
    <property type="entry name" value="CELL DIVISION PROTEIN YTFB"/>
    <property type="match status" value="1"/>
</dbReference>
<dbReference type="CDD" id="cd12797">
    <property type="entry name" value="M23_peptidase"/>
    <property type="match status" value="1"/>
</dbReference>
<keyword evidence="8" id="KW-0472">Membrane</keyword>
<keyword evidence="8" id="KW-0812">Transmembrane</keyword>
<evidence type="ECO:0000256" key="7">
    <source>
        <dbReference type="SAM" id="MobiDB-lite"/>
    </source>
</evidence>
<dbReference type="Proteomes" id="UP001241472">
    <property type="component" value="Unassembled WGS sequence"/>
</dbReference>
<keyword evidence="3" id="KW-0479">Metal-binding</keyword>
<accession>A0ABT9PQC6</accession>
<dbReference type="InterPro" id="IPR011055">
    <property type="entry name" value="Dup_hybrid_motif"/>
</dbReference>
<gene>
    <name evidence="10" type="ORF">J2T09_001416</name>
</gene>
<evidence type="ECO:0000313" key="11">
    <source>
        <dbReference type="Proteomes" id="UP001241472"/>
    </source>
</evidence>
<keyword evidence="4 10" id="KW-0378">Hydrolase</keyword>
<dbReference type="Pfam" id="PF01551">
    <property type="entry name" value="Peptidase_M23"/>
    <property type="match status" value="1"/>
</dbReference>
<keyword evidence="8" id="KW-1133">Transmembrane helix</keyword>
<evidence type="ECO:0000256" key="8">
    <source>
        <dbReference type="SAM" id="Phobius"/>
    </source>
</evidence>
<proteinExistence type="predicted"/>
<evidence type="ECO:0000256" key="2">
    <source>
        <dbReference type="ARBA" id="ARBA00022670"/>
    </source>
</evidence>
<feature type="region of interest" description="Disordered" evidence="7">
    <location>
        <begin position="228"/>
        <end position="254"/>
    </location>
</feature>
<comment type="caution">
    <text evidence="10">The sequence shown here is derived from an EMBL/GenBank/DDBJ whole genome shotgun (WGS) entry which is preliminary data.</text>
</comment>
<comment type="cofactor">
    <cofactor evidence="1">
        <name>Zn(2+)</name>
        <dbReference type="ChEBI" id="CHEBI:29105"/>
    </cofactor>
</comment>
<dbReference type="InterPro" id="IPR050570">
    <property type="entry name" value="Cell_wall_metabolism_enzyme"/>
</dbReference>
<dbReference type="RefSeq" id="WP_306832637.1">
    <property type="nucleotide sequence ID" value="NZ_JAUSRF010000004.1"/>
</dbReference>
<organism evidence="10 11">
    <name type="scientific">Neorhizobium huautlense</name>
    <dbReference type="NCBI Taxonomy" id="67774"/>
    <lineage>
        <taxon>Bacteria</taxon>
        <taxon>Pseudomonadati</taxon>
        <taxon>Pseudomonadota</taxon>
        <taxon>Alphaproteobacteria</taxon>
        <taxon>Hyphomicrobiales</taxon>
        <taxon>Rhizobiaceae</taxon>
        <taxon>Rhizobium/Agrobacterium group</taxon>
        <taxon>Neorhizobium</taxon>
    </lineage>
</organism>
<keyword evidence="6" id="KW-0482">Metalloprotease</keyword>
<feature type="domain" description="M23ase beta-sheet core" evidence="9">
    <location>
        <begin position="321"/>
        <end position="415"/>
    </location>
</feature>